<accession>A0A346ACG1</accession>
<dbReference type="EMBL" id="MH449677">
    <property type="protein sequence ID" value="AXL04923.1"/>
    <property type="molecule type" value="Genomic_DNA"/>
</dbReference>
<dbReference type="AlphaFoldDB" id="A0A346ACG1"/>
<dbReference type="InterPro" id="IPR050445">
    <property type="entry name" value="Bact_polysacc_biosynth/exp"/>
</dbReference>
<keyword evidence="5 6" id="KW-0472">Membrane</keyword>
<protein>
    <submittedName>
        <fullName evidence="8">O-antigen chain length determinant protein</fullName>
    </submittedName>
</protein>
<dbReference type="Gene3D" id="3.30.1890.10">
    <property type="entry name" value="FepE-like"/>
    <property type="match status" value="1"/>
</dbReference>
<evidence type="ECO:0000259" key="7">
    <source>
        <dbReference type="Pfam" id="PF02706"/>
    </source>
</evidence>
<evidence type="ECO:0000256" key="5">
    <source>
        <dbReference type="ARBA" id="ARBA00023136"/>
    </source>
</evidence>
<evidence type="ECO:0000313" key="8">
    <source>
        <dbReference type="EMBL" id="AXL04923.1"/>
    </source>
</evidence>
<dbReference type="Gene3D" id="1.10.287.210">
    <property type="match status" value="1"/>
</dbReference>
<dbReference type="InterPro" id="IPR003856">
    <property type="entry name" value="LPS_length_determ_N"/>
</dbReference>
<evidence type="ECO:0000256" key="3">
    <source>
        <dbReference type="ARBA" id="ARBA00022692"/>
    </source>
</evidence>
<gene>
    <name evidence="8" type="primary">wzz</name>
</gene>
<dbReference type="PANTHER" id="PTHR32309">
    <property type="entry name" value="TYROSINE-PROTEIN KINASE"/>
    <property type="match status" value="1"/>
</dbReference>
<dbReference type="PANTHER" id="PTHR32309:SF13">
    <property type="entry name" value="FERRIC ENTEROBACTIN TRANSPORT PROTEIN FEPE"/>
    <property type="match status" value="1"/>
</dbReference>
<dbReference type="Pfam" id="PF02706">
    <property type="entry name" value="Wzz"/>
    <property type="match status" value="1"/>
</dbReference>
<keyword evidence="3 6" id="KW-0812">Transmembrane</keyword>
<dbReference type="GO" id="GO:0004713">
    <property type="term" value="F:protein tyrosine kinase activity"/>
    <property type="evidence" value="ECO:0007669"/>
    <property type="project" value="TreeGrafter"/>
</dbReference>
<reference evidence="8" key="1">
    <citation type="submission" date="2018-06" db="EMBL/GenBank/DDBJ databases">
        <title>Genetic diversity of the Aeromonas Hydrophila O antigens and development of a suspension array for serotype detection.</title>
        <authorList>
            <person name="Cao H."/>
            <person name="Liu B."/>
        </authorList>
    </citation>
    <scope>NUCLEOTIDE SEQUENCE</scope>
    <source>
        <strain evidence="8">G5181</strain>
    </source>
</reference>
<evidence type="ECO:0000256" key="6">
    <source>
        <dbReference type="SAM" id="Phobius"/>
    </source>
</evidence>
<organism evidence="8">
    <name type="scientific">Aeromonas hydrophila</name>
    <dbReference type="NCBI Taxonomy" id="644"/>
    <lineage>
        <taxon>Bacteria</taxon>
        <taxon>Pseudomonadati</taxon>
        <taxon>Pseudomonadota</taxon>
        <taxon>Gammaproteobacteria</taxon>
        <taxon>Aeromonadales</taxon>
        <taxon>Aeromonadaceae</taxon>
        <taxon>Aeromonas</taxon>
    </lineage>
</organism>
<keyword evidence="4 6" id="KW-1133">Transmembrane helix</keyword>
<feature type="domain" description="Polysaccharide chain length determinant N-terminal" evidence="7">
    <location>
        <begin position="17"/>
        <end position="78"/>
    </location>
</feature>
<evidence type="ECO:0000256" key="2">
    <source>
        <dbReference type="ARBA" id="ARBA00022475"/>
    </source>
</evidence>
<comment type="subcellular location">
    <subcellularLocation>
        <location evidence="1">Cell membrane</location>
        <topology evidence="1">Multi-pass membrane protein</topology>
    </subcellularLocation>
</comment>
<dbReference type="GO" id="GO:0005886">
    <property type="term" value="C:plasma membrane"/>
    <property type="evidence" value="ECO:0007669"/>
    <property type="project" value="UniProtKB-SubCell"/>
</dbReference>
<evidence type="ECO:0000256" key="4">
    <source>
        <dbReference type="ARBA" id="ARBA00022989"/>
    </source>
</evidence>
<evidence type="ECO:0000256" key="1">
    <source>
        <dbReference type="ARBA" id="ARBA00004651"/>
    </source>
</evidence>
<feature type="transmembrane region" description="Helical" evidence="6">
    <location>
        <begin position="32"/>
        <end position="50"/>
    </location>
</feature>
<sequence length="354" mass="39804">MTSVSHPEREPSNDSVSLDLNAIVFVLWKNKIILILTAVVSCVLGSIYAYTAAQVWTSQALIDQPTSREINHLRLVVNKLVNNNIEPKALASFEKEVIFKDFIKGFNSADNKVNFLIAEGIVDTSPNPQKNDSAQNQKAQLKKLIKTIDARALDKLSDEVTLSFSGDTSGEAKRWLEKYIAFIQAKQVEAKNNELYSIWQNRIKTLDAQYDSVVTDTLQRQKDEIIRTGYSLRISNAAGLDKPVENLNNRDVFYIELGSKALAEKLEVLRSMKDPEIMNPELGSLRLQINSLKSLDIKNVSFQSFSYLSSPDEPISRDKPRRPLIIILSTFLGGILGAGVVLFRHSFRYRQRGG</sequence>
<keyword evidence="2" id="KW-1003">Cell membrane</keyword>
<feature type="transmembrane region" description="Helical" evidence="6">
    <location>
        <begin position="324"/>
        <end position="343"/>
    </location>
</feature>
<dbReference type="SUPFAM" id="SSF160355">
    <property type="entry name" value="Bacterial polysaccharide co-polymerase-like"/>
    <property type="match status" value="1"/>
</dbReference>
<name>A0A346ACG1_AERHY</name>
<proteinExistence type="predicted"/>